<evidence type="ECO:0000259" key="2">
    <source>
        <dbReference type="PROSITE" id="PS50995"/>
    </source>
</evidence>
<dbReference type="Pfam" id="PF01047">
    <property type="entry name" value="MarR"/>
    <property type="match status" value="1"/>
</dbReference>
<evidence type="ECO:0000313" key="3">
    <source>
        <dbReference type="EMBL" id="TWB41764.1"/>
    </source>
</evidence>
<dbReference type="AlphaFoldDB" id="A0A560H7Y0"/>
<dbReference type="EMBL" id="VITR01000007">
    <property type="protein sequence ID" value="TWB41764.1"/>
    <property type="molecule type" value="Genomic_DNA"/>
</dbReference>
<evidence type="ECO:0000313" key="4">
    <source>
        <dbReference type="Proteomes" id="UP000315751"/>
    </source>
</evidence>
<dbReference type="RefSeq" id="WP_145732822.1">
    <property type="nucleotide sequence ID" value="NZ_VITR01000007.1"/>
</dbReference>
<feature type="domain" description="HTH marR-type" evidence="2">
    <location>
        <begin position="1"/>
        <end position="137"/>
    </location>
</feature>
<dbReference type="GO" id="GO:0003700">
    <property type="term" value="F:DNA-binding transcription factor activity"/>
    <property type="evidence" value="ECO:0007669"/>
    <property type="project" value="InterPro"/>
</dbReference>
<feature type="region of interest" description="Disordered" evidence="1">
    <location>
        <begin position="115"/>
        <end position="137"/>
    </location>
</feature>
<dbReference type="InterPro" id="IPR039422">
    <property type="entry name" value="MarR/SlyA-like"/>
</dbReference>
<reference evidence="3 4" key="1">
    <citation type="submission" date="2019-06" db="EMBL/GenBank/DDBJ databases">
        <title>Genomic Encyclopedia of Type Strains, Phase IV (KMG-V): Genome sequencing to study the core and pangenomes of soil and plant-associated prokaryotes.</title>
        <authorList>
            <person name="Whitman W."/>
        </authorList>
    </citation>
    <scope>NUCLEOTIDE SEQUENCE [LARGE SCALE GENOMIC DNA]</scope>
    <source>
        <strain evidence="3 4">BR 11622</strain>
    </source>
</reference>
<protein>
    <submittedName>
        <fullName evidence="3">MarR family protein</fullName>
    </submittedName>
</protein>
<name>A0A560H7Y0_9PROT</name>
<dbReference type="Gene3D" id="1.10.10.10">
    <property type="entry name" value="Winged helix-like DNA-binding domain superfamily/Winged helix DNA-binding domain"/>
    <property type="match status" value="1"/>
</dbReference>
<dbReference type="InterPro" id="IPR036388">
    <property type="entry name" value="WH-like_DNA-bd_sf"/>
</dbReference>
<dbReference type="SUPFAM" id="SSF46785">
    <property type="entry name" value="Winged helix' DNA-binding domain"/>
    <property type="match status" value="1"/>
</dbReference>
<gene>
    <name evidence="3" type="ORF">FBZ90_107136</name>
</gene>
<dbReference type="SMART" id="SM00347">
    <property type="entry name" value="HTH_MARR"/>
    <property type="match status" value="1"/>
</dbReference>
<dbReference type="GO" id="GO:0006950">
    <property type="term" value="P:response to stress"/>
    <property type="evidence" value="ECO:0007669"/>
    <property type="project" value="TreeGrafter"/>
</dbReference>
<feature type="compositionally biased region" description="Low complexity" evidence="1">
    <location>
        <begin position="128"/>
        <end position="137"/>
    </location>
</feature>
<dbReference type="InterPro" id="IPR000835">
    <property type="entry name" value="HTH_MarR-typ"/>
</dbReference>
<proteinExistence type="predicted"/>
<accession>A0A560H7Y0</accession>
<comment type="caution">
    <text evidence="3">The sequence shown here is derived from an EMBL/GenBank/DDBJ whole genome shotgun (WGS) entry which is preliminary data.</text>
</comment>
<keyword evidence="4" id="KW-1185">Reference proteome</keyword>
<dbReference type="PANTHER" id="PTHR33164:SF43">
    <property type="entry name" value="HTH-TYPE TRANSCRIPTIONAL REPRESSOR YETL"/>
    <property type="match status" value="1"/>
</dbReference>
<dbReference type="InterPro" id="IPR036390">
    <property type="entry name" value="WH_DNA-bd_sf"/>
</dbReference>
<organism evidence="3 4">
    <name type="scientific">Nitrospirillum amazonense</name>
    <dbReference type="NCBI Taxonomy" id="28077"/>
    <lineage>
        <taxon>Bacteria</taxon>
        <taxon>Pseudomonadati</taxon>
        <taxon>Pseudomonadota</taxon>
        <taxon>Alphaproteobacteria</taxon>
        <taxon>Rhodospirillales</taxon>
        <taxon>Azospirillaceae</taxon>
        <taxon>Nitrospirillum</taxon>
    </lineage>
</organism>
<dbReference type="PANTHER" id="PTHR33164">
    <property type="entry name" value="TRANSCRIPTIONAL REGULATOR, MARR FAMILY"/>
    <property type="match status" value="1"/>
</dbReference>
<dbReference type="PROSITE" id="PS50995">
    <property type="entry name" value="HTH_MARR_2"/>
    <property type="match status" value="1"/>
</dbReference>
<dbReference type="OrthoDB" id="9812268at2"/>
<evidence type="ECO:0000256" key="1">
    <source>
        <dbReference type="SAM" id="MobiDB-lite"/>
    </source>
</evidence>
<dbReference type="Proteomes" id="UP000315751">
    <property type="component" value="Unassembled WGS sequence"/>
</dbReference>
<sequence length="137" mass="14611">MSRNLEALELWRGALVASVRAAGPDLSARQLALLLTVYMTPPPHTVRGLAATLNVSKPAITRALDRLGRLGFTKRKRDADDRRNVLVQRTVKGSVFLHEFGQMVIDAGAVQGALDGARATPPRPPSAPASEPVSAPV</sequence>